<evidence type="ECO:0000256" key="3">
    <source>
        <dbReference type="ARBA" id="ARBA00022670"/>
    </source>
</evidence>
<comment type="catalytic activity">
    <reaction evidence="1">
        <text>an L-aminoacyl-L-amino acid + H2O = 2 an L-alpha-amino acid</text>
        <dbReference type="Rhea" id="RHEA:48940"/>
        <dbReference type="ChEBI" id="CHEBI:15377"/>
        <dbReference type="ChEBI" id="CHEBI:59869"/>
        <dbReference type="ChEBI" id="CHEBI:77460"/>
        <dbReference type="EC" id="3.4.13.19"/>
    </reaction>
</comment>
<dbReference type="Pfam" id="PF03577">
    <property type="entry name" value="Peptidase_C69"/>
    <property type="match status" value="1"/>
</dbReference>
<evidence type="ECO:0000313" key="9">
    <source>
        <dbReference type="Proteomes" id="UP000196485"/>
    </source>
</evidence>
<dbReference type="PANTHER" id="PTHR12994">
    <property type="entry name" value="SECERNIN"/>
    <property type="match status" value="1"/>
</dbReference>
<dbReference type="Proteomes" id="UP000196485">
    <property type="component" value="Unassembled WGS sequence"/>
</dbReference>
<reference evidence="9" key="1">
    <citation type="submission" date="2017-06" db="EMBL/GenBank/DDBJ databases">
        <authorList>
            <person name="Rodrigo-Torres L."/>
            <person name="Arahal R. D."/>
            <person name="Lucena T."/>
        </authorList>
    </citation>
    <scope>NUCLEOTIDE SEQUENCE [LARGE SCALE GENOMIC DNA]</scope>
    <source>
        <strain evidence="9">type strain: CECT 9192</strain>
    </source>
</reference>
<evidence type="ECO:0000256" key="2">
    <source>
        <dbReference type="ARBA" id="ARBA00007225"/>
    </source>
</evidence>
<dbReference type="AlphaFoldDB" id="A0A1Y6KWY7"/>
<keyword evidence="5 6" id="KW-0224">Dipeptidase</keyword>
<dbReference type="GO" id="GO:0016805">
    <property type="term" value="F:dipeptidase activity"/>
    <property type="evidence" value="ECO:0007669"/>
    <property type="project" value="UniProtKB-KW"/>
</dbReference>
<proteinExistence type="inferred from homology"/>
<accession>A0A1Y6KWY7</accession>
<keyword evidence="9" id="KW-1185">Reference proteome</keyword>
<dbReference type="GO" id="GO:0070004">
    <property type="term" value="F:cysteine-type exopeptidase activity"/>
    <property type="evidence" value="ECO:0007669"/>
    <property type="project" value="InterPro"/>
</dbReference>
<dbReference type="InterPro" id="IPR005322">
    <property type="entry name" value="Peptidase_C69"/>
</dbReference>
<feature type="signal peptide" evidence="7">
    <location>
        <begin position="1"/>
        <end position="24"/>
    </location>
</feature>
<dbReference type="NCBIfam" id="NF033678">
    <property type="entry name" value="C69_fam_dipept"/>
    <property type="match status" value="1"/>
</dbReference>
<sequence length="491" mass="55155">MNITIAFSLVVITLISMLSLTAEANTGLIIGKKATVDGSIIIARNEDYEVNNWNKYQVYRHKVTMTTKQWLLGNGLVVPMPPILYAYSAMPDWNADTLAYQGKYFEERGINQFNVAVSATTSVDINQLALAADPLVKNGVVEANIPTLILPQAKTAKQGVELLGRYIEQNGAGEGNSLYIADINQAWLMEIGSGHHWIAVKVPDDSYAMLANGLRIHGINLHSKNVLHSKGLFEFVQQHKLLVHPQQTDFNFAKAFGVIGDTANVDREWLGQQILSRSVGQQVRQKQYPLFMKPDTKISFSNVVSVLSATYENTALAHSGDRPIRVDRQIESHIIQLRPNMPTPFQGVIWQSYGILSESILIPLYAGLHDFPAAYKTGTDEYSDDSAYWQFRSLTTLATTHPIKYLSFINKNWQRAQHKIYQTFTNTDKRLISLYQQDPTAAVKVSADYSTRQLNQMLMLAKKMRYTIMTDLTKSTENGYSSSTYMNIISI</sequence>
<gene>
    <name evidence="8" type="primary">pepD_3</name>
    <name evidence="8" type="ORF">PAQU9191_00898</name>
</gene>
<evidence type="ECO:0000256" key="4">
    <source>
        <dbReference type="ARBA" id="ARBA00022801"/>
    </source>
</evidence>
<comment type="similarity">
    <text evidence="2 6">Belongs to the peptidase C69 family.</text>
</comment>
<evidence type="ECO:0000313" key="8">
    <source>
        <dbReference type="EMBL" id="SMY15675.1"/>
    </source>
</evidence>
<dbReference type="RefSeq" id="WP_087819869.1">
    <property type="nucleotide sequence ID" value="NZ_FYAH01000001.1"/>
</dbReference>
<feature type="chain" id="PRO_5012102377" description="Dipeptidase" evidence="7">
    <location>
        <begin position="25"/>
        <end position="491"/>
    </location>
</feature>
<dbReference type="PANTHER" id="PTHR12994:SF17">
    <property type="entry name" value="LD30995P"/>
    <property type="match status" value="1"/>
</dbReference>
<dbReference type="GO" id="GO:0006508">
    <property type="term" value="P:proteolysis"/>
    <property type="evidence" value="ECO:0007669"/>
    <property type="project" value="UniProtKB-KW"/>
</dbReference>
<keyword evidence="4 6" id="KW-0378">Hydrolase</keyword>
<keyword evidence="3 6" id="KW-0645">Protease</keyword>
<dbReference type="EC" id="3.4.-.-" evidence="6"/>
<dbReference type="InterPro" id="IPR047804">
    <property type="entry name" value="C69_dipept_A-like"/>
</dbReference>
<dbReference type="Gene3D" id="3.60.60.10">
    <property type="entry name" value="Penicillin V Acylase, Chain A"/>
    <property type="match status" value="1"/>
</dbReference>
<evidence type="ECO:0000256" key="7">
    <source>
        <dbReference type="SAM" id="SignalP"/>
    </source>
</evidence>
<name>A0A1Y6KWY7_9GAMM</name>
<evidence type="ECO:0000256" key="1">
    <source>
        <dbReference type="ARBA" id="ARBA00001670"/>
    </source>
</evidence>
<evidence type="ECO:0000256" key="5">
    <source>
        <dbReference type="ARBA" id="ARBA00022997"/>
    </source>
</evidence>
<dbReference type="EMBL" id="FYAH01000001">
    <property type="protein sequence ID" value="SMY15675.1"/>
    <property type="molecule type" value="Genomic_DNA"/>
</dbReference>
<keyword evidence="7" id="KW-0732">Signal</keyword>
<evidence type="ECO:0000256" key="6">
    <source>
        <dbReference type="RuleBase" id="RU364089"/>
    </source>
</evidence>
<protein>
    <recommendedName>
        <fullName evidence="6">Dipeptidase</fullName>
        <ecNumber evidence="6">3.4.-.-</ecNumber>
    </recommendedName>
</protein>
<organism evidence="8 9">
    <name type="scientific">Photobacterium aquimaris</name>
    <dbReference type="NCBI Taxonomy" id="512643"/>
    <lineage>
        <taxon>Bacteria</taxon>
        <taxon>Pseudomonadati</taxon>
        <taxon>Pseudomonadota</taxon>
        <taxon>Gammaproteobacteria</taxon>
        <taxon>Vibrionales</taxon>
        <taxon>Vibrionaceae</taxon>
        <taxon>Photobacterium</taxon>
    </lineage>
</organism>